<accession>A0A1E7Y0E9</accession>
<dbReference type="OrthoDB" id="3240448at2"/>
<name>A0A1E7Y0E9_BIFAD</name>
<dbReference type="Proteomes" id="UP000175684">
    <property type="component" value="Unassembled WGS sequence"/>
</dbReference>
<proteinExistence type="predicted"/>
<dbReference type="EMBL" id="MAXD01000003">
    <property type="protein sequence ID" value="OFA35036.1"/>
    <property type="molecule type" value="Genomic_DNA"/>
</dbReference>
<protein>
    <submittedName>
        <fullName evidence="1">Uncharacterized protein</fullName>
    </submittedName>
</protein>
<dbReference type="RefSeq" id="WP_070122591.1">
    <property type="nucleotide sequence ID" value="NZ_MAXD01000003.1"/>
</dbReference>
<gene>
    <name evidence="1" type="ORF">BBK15_06105</name>
</gene>
<reference evidence="1 2" key="1">
    <citation type="submission" date="2016-07" db="EMBL/GenBank/DDBJ databases">
        <title>Draft Genome Sequence of Bifidobacterium adolescentis strain Km 4.</title>
        <authorList>
            <person name="Danilenko V.N."/>
        </authorList>
    </citation>
    <scope>NUCLEOTIDE SEQUENCE [LARGE SCALE GENOMIC DNA]</scope>
    <source>
        <strain evidence="1 2">Km 4</strain>
    </source>
</reference>
<organism evidence="1 2">
    <name type="scientific">Bifidobacterium adolescentis</name>
    <dbReference type="NCBI Taxonomy" id="1680"/>
    <lineage>
        <taxon>Bacteria</taxon>
        <taxon>Bacillati</taxon>
        <taxon>Actinomycetota</taxon>
        <taxon>Actinomycetes</taxon>
        <taxon>Bifidobacteriales</taxon>
        <taxon>Bifidobacteriaceae</taxon>
        <taxon>Bifidobacterium</taxon>
    </lineage>
</organism>
<evidence type="ECO:0000313" key="2">
    <source>
        <dbReference type="Proteomes" id="UP000175684"/>
    </source>
</evidence>
<sequence length="271" mass="29780">MPRPYAVSFTVSDALWMTTVGDETPLVRKRHRGRLRAYGRQVWAEAKEEGAGFTNRFVMLVTVGGRRESPVLSCETLKPLIDAGTDMGLWPDDDPAHRTMTCYLRDPRPLPGGRATINIWIIPLAAGEDPLVRLLRCVPGAQAAAVHVEIPDREWLTSNMKGTDAERKRRQTAIMRRAKAAWGDKAMGADMAVVCSVGYPDPHYLGDPDNVAESLTAVLGVGVAERLIPPVPQLVAFRIDPRGSEPHTHNLTLICLTCPPEMRWCSALLGA</sequence>
<dbReference type="AlphaFoldDB" id="A0A1E7Y0E9"/>
<comment type="caution">
    <text evidence="1">The sequence shown here is derived from an EMBL/GenBank/DDBJ whole genome shotgun (WGS) entry which is preliminary data.</text>
</comment>
<evidence type="ECO:0000313" key="1">
    <source>
        <dbReference type="EMBL" id="OFA35036.1"/>
    </source>
</evidence>